<reference evidence="2 3" key="1">
    <citation type="submission" date="2018-05" db="EMBL/GenBank/DDBJ databases">
        <title>Nocardioides silvaticus genome.</title>
        <authorList>
            <person name="Li C."/>
            <person name="Wang G."/>
        </authorList>
    </citation>
    <scope>NUCLEOTIDE SEQUENCE [LARGE SCALE GENOMIC DNA]</scope>
    <source>
        <strain evidence="2 3">CCTCC AB 2018079</strain>
    </source>
</reference>
<evidence type="ECO:0000313" key="3">
    <source>
        <dbReference type="Proteomes" id="UP000245507"/>
    </source>
</evidence>
<proteinExistence type="predicted"/>
<gene>
    <name evidence="2" type="ORF">DJ010_13445</name>
</gene>
<dbReference type="AlphaFoldDB" id="A0A316TIQ2"/>
<protein>
    <submittedName>
        <fullName evidence="2">Uncharacterized protein</fullName>
    </submittedName>
</protein>
<name>A0A316TIQ2_9ACTN</name>
<dbReference type="Proteomes" id="UP000245507">
    <property type="component" value="Unassembled WGS sequence"/>
</dbReference>
<comment type="caution">
    <text evidence="2">The sequence shown here is derived from an EMBL/GenBank/DDBJ whole genome shotgun (WGS) entry which is preliminary data.</text>
</comment>
<accession>A0A316TIQ2</accession>
<evidence type="ECO:0000313" key="2">
    <source>
        <dbReference type="EMBL" id="PWN02132.1"/>
    </source>
</evidence>
<feature type="compositionally biased region" description="Low complexity" evidence="1">
    <location>
        <begin position="89"/>
        <end position="101"/>
    </location>
</feature>
<feature type="compositionally biased region" description="Acidic residues" evidence="1">
    <location>
        <begin position="74"/>
        <end position="86"/>
    </location>
</feature>
<feature type="region of interest" description="Disordered" evidence="1">
    <location>
        <begin position="38"/>
        <end position="101"/>
    </location>
</feature>
<dbReference type="EMBL" id="QGDD01000006">
    <property type="protein sequence ID" value="PWN02132.1"/>
    <property type="molecule type" value="Genomic_DNA"/>
</dbReference>
<evidence type="ECO:0000256" key="1">
    <source>
        <dbReference type="SAM" id="MobiDB-lite"/>
    </source>
</evidence>
<organism evidence="2 3">
    <name type="scientific">Nocardioides silvaticus</name>
    <dbReference type="NCBI Taxonomy" id="2201891"/>
    <lineage>
        <taxon>Bacteria</taxon>
        <taxon>Bacillati</taxon>
        <taxon>Actinomycetota</taxon>
        <taxon>Actinomycetes</taxon>
        <taxon>Propionibacteriales</taxon>
        <taxon>Nocardioidaceae</taxon>
        <taxon>Nocardioides</taxon>
    </lineage>
</organism>
<sequence length="101" mass="10417">MAPQPRWRDRVFRMRAVAAVAVAGVILGAAGGAATTALVSDSHPDRSGEQRFGPMFHPGMPGLPPGGQMRFPGDESDGQSSDDEPLPADPSSEPSSSESAS</sequence>
<keyword evidence="3" id="KW-1185">Reference proteome</keyword>